<accession>A0A8S5PRA5</accession>
<keyword evidence="1" id="KW-0067">ATP-binding</keyword>
<evidence type="ECO:0000313" key="1">
    <source>
        <dbReference type="EMBL" id="DAE09410.1"/>
    </source>
</evidence>
<sequence length="511" mass="59285">MWCCIELISNVTNEIMLVGAIYKNPDLLVEYSQYIKSKYDFYDEGTKFFYDQAETLYATRTQEFTKTSVLTYMAEDDSRMRLYKEFKGWNTIDGYMKLANPDDAKGYFEVLKKFSLLREYQRNGFNIEGICKHPKFEKLKAQDIYKLIRGKADKINTVILTNDEAEILNTGLDATINERLKAPDMGISIPFKTMNELFRGFKLGTMMCSGMLSNAGKTRFMMSMVAHIALVEKQKTLVLLNEMDLEAVRYCLITTVINNPEFQELHGVKLHKNEREITLGLYRDANGEFIMRKTDDKGNFTETYDEYIARVAENSEEYRNVIAICNWIDEASQGLIFAKDVSTDYTDKSLEFEIRKAVLTKGVKYVFYDTLKNETSSVGEWSSFKITTTKLSEIAKQLRIFLYGSIQLTDSANDYESDMLNSNNIAEAKSIKHVLDTLVLYKEIPNASLGKYYYLSRNDDWGEFVPTDLRKDRRYYIGNVDKNRFGSKKKLLFEVNLDRNTWCELGEVLRK</sequence>
<dbReference type="EMBL" id="BK015488">
    <property type="protein sequence ID" value="DAE09410.1"/>
    <property type="molecule type" value="Genomic_DNA"/>
</dbReference>
<keyword evidence="1" id="KW-0347">Helicase</keyword>
<dbReference type="InterPro" id="IPR016136">
    <property type="entry name" value="DNA_helicase_N/primase_C"/>
</dbReference>
<organism evidence="1">
    <name type="scientific">Siphoviridae sp. ct96x5</name>
    <dbReference type="NCBI Taxonomy" id="2825367"/>
    <lineage>
        <taxon>Viruses</taxon>
        <taxon>Duplodnaviria</taxon>
        <taxon>Heunggongvirae</taxon>
        <taxon>Uroviricota</taxon>
        <taxon>Caudoviricetes</taxon>
    </lineage>
</organism>
<reference evidence="1" key="1">
    <citation type="journal article" date="2021" name="Proc. Natl. Acad. Sci. U.S.A.">
        <title>A Catalog of Tens of Thousands of Viruses from Human Metagenomes Reveals Hidden Associations with Chronic Diseases.</title>
        <authorList>
            <person name="Tisza M.J."/>
            <person name="Buck C.B."/>
        </authorList>
    </citation>
    <scope>NUCLEOTIDE SEQUENCE</scope>
    <source>
        <strain evidence="1">Ct96x5</strain>
    </source>
</reference>
<name>A0A8S5PRA5_9CAUD</name>
<protein>
    <submittedName>
        <fullName evidence="1">Replicative helicase</fullName>
    </submittedName>
</protein>
<keyword evidence="1" id="KW-0378">Hydrolase</keyword>
<dbReference type="Gene3D" id="1.10.860.10">
    <property type="entry name" value="DNAb Helicase, Chain A"/>
    <property type="match status" value="1"/>
</dbReference>
<dbReference type="Gene3D" id="3.40.50.300">
    <property type="entry name" value="P-loop containing nucleotide triphosphate hydrolases"/>
    <property type="match status" value="1"/>
</dbReference>
<dbReference type="InterPro" id="IPR027417">
    <property type="entry name" value="P-loop_NTPase"/>
</dbReference>
<proteinExistence type="predicted"/>
<dbReference type="GO" id="GO:0004386">
    <property type="term" value="F:helicase activity"/>
    <property type="evidence" value="ECO:0007669"/>
    <property type="project" value="UniProtKB-KW"/>
</dbReference>
<keyword evidence="1" id="KW-0547">Nucleotide-binding</keyword>